<keyword evidence="3" id="KW-0472">Membrane</keyword>
<feature type="coiled-coil region" evidence="1">
    <location>
        <begin position="194"/>
        <end position="231"/>
    </location>
</feature>
<dbReference type="EMBL" id="POUM01000001">
    <property type="protein sequence ID" value="PNF61487.1"/>
    <property type="molecule type" value="Genomic_DNA"/>
</dbReference>
<proteinExistence type="predicted"/>
<name>A0A2N8RK63_STUST</name>
<comment type="caution">
    <text evidence="4">The sequence shown here is derived from an EMBL/GenBank/DDBJ whole genome shotgun (WGS) entry which is preliminary data.</text>
</comment>
<sequence length="259" mass="29760">MTDTEITQTTEKDQAAPPKHPWAELKPDRFRLLRLAPLPTERDGGARPLRFVELAQLERHTPEQSLLRMCINIPGQVRSRKNNVLEVWADHRSKELRFGPDTGLRLEPVNRGLGRFLLAQGTAWAQRRWGHYLVEGGALPKDVSSDDQRLRRDHCLRTQGFDVDYPQTEPLKPTYGASRVSALRQDWNGEKVQVVELQEAAAMLEQADRNLQAQENQIRELQERIARFRREDGALRFTIVCLIALALFQAGLLIWMATR</sequence>
<gene>
    <name evidence="4" type="ORF">CXK99_01785</name>
</gene>
<keyword evidence="1" id="KW-0175">Coiled coil</keyword>
<organism evidence="4 5">
    <name type="scientific">Stutzerimonas stutzeri</name>
    <name type="common">Pseudomonas stutzeri</name>
    <dbReference type="NCBI Taxonomy" id="316"/>
    <lineage>
        <taxon>Bacteria</taxon>
        <taxon>Pseudomonadati</taxon>
        <taxon>Pseudomonadota</taxon>
        <taxon>Gammaproteobacteria</taxon>
        <taxon>Pseudomonadales</taxon>
        <taxon>Pseudomonadaceae</taxon>
        <taxon>Stutzerimonas</taxon>
    </lineage>
</organism>
<evidence type="ECO:0000313" key="4">
    <source>
        <dbReference type="EMBL" id="PNF61487.1"/>
    </source>
</evidence>
<keyword evidence="3" id="KW-0812">Transmembrane</keyword>
<accession>A0A2N8RK63</accession>
<protein>
    <submittedName>
        <fullName evidence="4">Uncharacterized protein</fullName>
    </submittedName>
</protein>
<dbReference type="AlphaFoldDB" id="A0A2N8RK63"/>
<evidence type="ECO:0000256" key="1">
    <source>
        <dbReference type="SAM" id="Coils"/>
    </source>
</evidence>
<feature type="transmembrane region" description="Helical" evidence="3">
    <location>
        <begin position="234"/>
        <end position="257"/>
    </location>
</feature>
<dbReference type="RefSeq" id="WP_102819594.1">
    <property type="nucleotide sequence ID" value="NZ_JAMOHR010000001.1"/>
</dbReference>
<evidence type="ECO:0000256" key="3">
    <source>
        <dbReference type="SAM" id="Phobius"/>
    </source>
</evidence>
<feature type="region of interest" description="Disordered" evidence="2">
    <location>
        <begin position="1"/>
        <end position="22"/>
    </location>
</feature>
<dbReference type="Proteomes" id="UP000236003">
    <property type="component" value="Unassembled WGS sequence"/>
</dbReference>
<evidence type="ECO:0000313" key="5">
    <source>
        <dbReference type="Proteomes" id="UP000236003"/>
    </source>
</evidence>
<evidence type="ECO:0000256" key="2">
    <source>
        <dbReference type="SAM" id="MobiDB-lite"/>
    </source>
</evidence>
<keyword evidence="3" id="KW-1133">Transmembrane helix</keyword>
<reference evidence="4 5" key="1">
    <citation type="submission" date="2018-01" db="EMBL/GenBank/DDBJ databases">
        <title>Denitrification phenotypes of diverse strains of Pseudomonas stutzeri.</title>
        <authorList>
            <person name="Milligan D.A."/>
            <person name="Bergaust L."/>
            <person name="Bakken L.R."/>
            <person name="Frostegard A."/>
        </authorList>
    </citation>
    <scope>NUCLEOTIDE SEQUENCE [LARGE SCALE GENOMIC DNA]</scope>
    <source>
        <strain evidence="4 5">CCUG 44592</strain>
    </source>
</reference>